<dbReference type="EMBL" id="CP048659">
    <property type="protein sequence ID" value="QOW44868.1"/>
    <property type="molecule type" value="Genomic_DNA"/>
</dbReference>
<dbReference type="AlphaFoldDB" id="A0A4Q4GX03"/>
<protein>
    <submittedName>
        <fullName evidence="2">SMI1/KNR4 family protein</fullName>
    </submittedName>
</protein>
<dbReference type="SMART" id="SM00860">
    <property type="entry name" value="SMI1_KNR4"/>
    <property type="match status" value="1"/>
</dbReference>
<dbReference type="InterPro" id="IPR018958">
    <property type="entry name" value="Knr4/Smi1-like_dom"/>
</dbReference>
<organism evidence="2 3">
    <name type="scientific">Acinetobacter piscicola</name>
    <dbReference type="NCBI Taxonomy" id="2006115"/>
    <lineage>
        <taxon>Bacteria</taxon>
        <taxon>Pseudomonadati</taxon>
        <taxon>Pseudomonadota</taxon>
        <taxon>Gammaproteobacteria</taxon>
        <taxon>Moraxellales</taxon>
        <taxon>Moraxellaceae</taxon>
        <taxon>Acinetobacter</taxon>
    </lineage>
</organism>
<dbReference type="Pfam" id="PF09346">
    <property type="entry name" value="SMI1_KNR4"/>
    <property type="match status" value="1"/>
</dbReference>
<feature type="domain" description="Knr4/Smi1-like" evidence="1">
    <location>
        <begin position="11"/>
        <end position="168"/>
    </location>
</feature>
<evidence type="ECO:0000259" key="1">
    <source>
        <dbReference type="SMART" id="SM00860"/>
    </source>
</evidence>
<evidence type="ECO:0000313" key="3">
    <source>
        <dbReference type="Proteomes" id="UP000593966"/>
    </source>
</evidence>
<reference evidence="2 3" key="1">
    <citation type="submission" date="2020-02" db="EMBL/GenBank/DDBJ databases">
        <title>Tigecycline-resistant Acinetobacter species from pigs and migratory birds.</title>
        <authorList>
            <person name="Chen C."/>
            <person name="Sun J."/>
            <person name="Liao X.-P."/>
            <person name="Liu Y.-H."/>
        </authorList>
    </citation>
    <scope>NUCLEOTIDE SEQUENCE [LARGE SCALE GENOMIC DNA]</scope>
    <source>
        <strain evidence="2 3">YH12207_T</strain>
    </source>
</reference>
<dbReference type="Proteomes" id="UP000593966">
    <property type="component" value="Chromosome"/>
</dbReference>
<dbReference type="InterPro" id="IPR037883">
    <property type="entry name" value="Knr4/Smi1-like_sf"/>
</dbReference>
<dbReference type="SUPFAM" id="SSF160631">
    <property type="entry name" value="SMI1/KNR4-like"/>
    <property type="match status" value="1"/>
</dbReference>
<sequence length="174" mass="20557">MEINIFTDYGEVDQKIIENYAEKLGFKFPKSYIELLRKHNALRPSDNFFEIFDENNNSIAGGSIYFYGFGYEDFEIWDDEDRLRYQNSIKSYDAIELNQPDECMYKNMIVFAQCANGDYIAFDYNPNLNSNNPKIVFLSHDEFTKDIDEEYKMLAVTIANDFESFMSLLKKDDF</sequence>
<dbReference type="Gene3D" id="3.40.1580.10">
    <property type="entry name" value="SMI1/KNR4-like"/>
    <property type="match status" value="1"/>
</dbReference>
<accession>A0A4Q4GX03</accession>
<gene>
    <name evidence="2" type="ORF">G0028_02530</name>
</gene>
<evidence type="ECO:0000313" key="2">
    <source>
        <dbReference type="EMBL" id="QOW44868.1"/>
    </source>
</evidence>
<dbReference type="RefSeq" id="WP_130074332.1">
    <property type="nucleotide sequence ID" value="NZ_CP048659.1"/>
</dbReference>
<proteinExistence type="predicted"/>
<keyword evidence="3" id="KW-1185">Reference proteome</keyword>
<dbReference type="OrthoDB" id="1149162at2"/>
<name>A0A4Q4GX03_9GAMM</name>